<evidence type="ECO:0000313" key="2">
    <source>
        <dbReference type="Proteomes" id="UP000789920"/>
    </source>
</evidence>
<accession>A0ACA9LI24</accession>
<dbReference type="EMBL" id="CAJVQC010003672">
    <property type="protein sequence ID" value="CAG8530528.1"/>
    <property type="molecule type" value="Genomic_DNA"/>
</dbReference>
<keyword evidence="2" id="KW-1185">Reference proteome</keyword>
<sequence>MLQKLFRSKPTSKNEDDKHAQSLLGTDPWSPPPFNTNQIRVIVCQDTGDKTKLILFDSAYSTPLNTSNTSDDRDHANVEPSTWSGVNFLSGNFLPKSSSAINIKSSTHSRIQNFTHDEGKRRSLDSPNPNQSHANTLPQSNRGNLRK</sequence>
<comment type="caution">
    <text evidence="1">The sequence shown here is derived from an EMBL/GenBank/DDBJ whole genome shotgun (WGS) entry which is preliminary data.</text>
</comment>
<name>A0ACA9LI24_9GLOM</name>
<proteinExistence type="predicted"/>
<feature type="non-terminal residue" evidence="1">
    <location>
        <position position="147"/>
    </location>
</feature>
<reference evidence="1" key="1">
    <citation type="submission" date="2021-06" db="EMBL/GenBank/DDBJ databases">
        <authorList>
            <person name="Kallberg Y."/>
            <person name="Tangrot J."/>
            <person name="Rosling A."/>
        </authorList>
    </citation>
    <scope>NUCLEOTIDE SEQUENCE</scope>
    <source>
        <strain evidence="1">MA461A</strain>
    </source>
</reference>
<gene>
    <name evidence="1" type="ORF">RPERSI_LOCUS3118</name>
</gene>
<evidence type="ECO:0000313" key="1">
    <source>
        <dbReference type="EMBL" id="CAG8530528.1"/>
    </source>
</evidence>
<organism evidence="1 2">
    <name type="scientific">Racocetra persica</name>
    <dbReference type="NCBI Taxonomy" id="160502"/>
    <lineage>
        <taxon>Eukaryota</taxon>
        <taxon>Fungi</taxon>
        <taxon>Fungi incertae sedis</taxon>
        <taxon>Mucoromycota</taxon>
        <taxon>Glomeromycotina</taxon>
        <taxon>Glomeromycetes</taxon>
        <taxon>Diversisporales</taxon>
        <taxon>Gigasporaceae</taxon>
        <taxon>Racocetra</taxon>
    </lineage>
</organism>
<protein>
    <submittedName>
        <fullName evidence="1">26245_t:CDS:1</fullName>
    </submittedName>
</protein>
<dbReference type="Proteomes" id="UP000789920">
    <property type="component" value="Unassembled WGS sequence"/>
</dbReference>